<dbReference type="RefSeq" id="WP_142555658.1">
    <property type="nucleotide sequence ID" value="NZ_VIFX01000060.1"/>
</dbReference>
<feature type="transmembrane region" description="Helical" evidence="2">
    <location>
        <begin position="174"/>
        <end position="193"/>
    </location>
</feature>
<dbReference type="Proteomes" id="UP000315759">
    <property type="component" value="Unassembled WGS sequence"/>
</dbReference>
<keyword evidence="2" id="KW-0812">Transmembrane</keyword>
<reference evidence="3 4" key="1">
    <citation type="submission" date="2018-10" db="EMBL/GenBank/DDBJ databases">
        <title>Draft genome of Mycobacterium hodleri strain B.</title>
        <authorList>
            <person name="Amande T.J."/>
            <person name="Mcgenity T.J."/>
        </authorList>
    </citation>
    <scope>NUCLEOTIDE SEQUENCE [LARGE SCALE GENOMIC DNA]</scope>
    <source>
        <strain evidence="3 4">B</strain>
    </source>
</reference>
<accession>A0A544VS37</accession>
<feature type="transmembrane region" description="Helical" evidence="2">
    <location>
        <begin position="118"/>
        <end position="142"/>
    </location>
</feature>
<name>A0A544VS37_9MYCO</name>
<sequence length="235" mass="24268">MADSATTIPPRPTCGLRDAPLSAWAGFAAVVFSGLYVASDVIEALQGGFSDPQLVLTFIAEAAIPFVVVGLYLVQRPKIGVLGSCSAAAYAYSYVFFTGTVVYAIVQSTVDYAALIKGLGTWMTIHGVVMVVSGIGFAVAVIRARVLPAWTGLMLIVGVLAVAVSQTAPEGVQVVAAAIRAAAFAGMGLALLLQCGRQGAPSRGARGFRSPGTARRGQTSSGPPLSPRERRGLRQ</sequence>
<evidence type="ECO:0000256" key="2">
    <source>
        <dbReference type="SAM" id="Phobius"/>
    </source>
</evidence>
<keyword evidence="2" id="KW-0472">Membrane</keyword>
<evidence type="ECO:0000313" key="4">
    <source>
        <dbReference type="Proteomes" id="UP000315759"/>
    </source>
</evidence>
<protein>
    <submittedName>
        <fullName evidence="3">Uncharacterized protein</fullName>
    </submittedName>
</protein>
<proteinExistence type="predicted"/>
<evidence type="ECO:0000313" key="3">
    <source>
        <dbReference type="EMBL" id="TQR82775.1"/>
    </source>
</evidence>
<feature type="transmembrane region" description="Helical" evidence="2">
    <location>
        <begin position="21"/>
        <end position="42"/>
    </location>
</feature>
<feature type="region of interest" description="Disordered" evidence="1">
    <location>
        <begin position="202"/>
        <end position="235"/>
    </location>
</feature>
<feature type="transmembrane region" description="Helical" evidence="2">
    <location>
        <begin position="149"/>
        <end position="168"/>
    </location>
</feature>
<gene>
    <name evidence="3" type="ORF">D8S82_30420</name>
</gene>
<dbReference type="AlphaFoldDB" id="A0A544VS37"/>
<dbReference type="EMBL" id="VIFX01000060">
    <property type="protein sequence ID" value="TQR82775.1"/>
    <property type="molecule type" value="Genomic_DNA"/>
</dbReference>
<feature type="transmembrane region" description="Helical" evidence="2">
    <location>
        <begin position="54"/>
        <end position="74"/>
    </location>
</feature>
<organism evidence="3 4">
    <name type="scientific">Mycolicibacterium hodleri</name>
    <dbReference type="NCBI Taxonomy" id="49897"/>
    <lineage>
        <taxon>Bacteria</taxon>
        <taxon>Bacillati</taxon>
        <taxon>Actinomycetota</taxon>
        <taxon>Actinomycetes</taxon>
        <taxon>Mycobacteriales</taxon>
        <taxon>Mycobacteriaceae</taxon>
        <taxon>Mycolicibacterium</taxon>
    </lineage>
</organism>
<comment type="caution">
    <text evidence="3">The sequence shown here is derived from an EMBL/GenBank/DDBJ whole genome shotgun (WGS) entry which is preliminary data.</text>
</comment>
<keyword evidence="2" id="KW-1133">Transmembrane helix</keyword>
<feature type="transmembrane region" description="Helical" evidence="2">
    <location>
        <begin position="81"/>
        <end position="106"/>
    </location>
</feature>
<evidence type="ECO:0000256" key="1">
    <source>
        <dbReference type="SAM" id="MobiDB-lite"/>
    </source>
</evidence>
<keyword evidence="4" id="KW-1185">Reference proteome</keyword>